<accession>C9MXU9</accession>
<dbReference type="HOGENOM" id="CLU_3119351_0_0_0"/>
<reference evidence="2 3" key="1">
    <citation type="submission" date="2009-09" db="EMBL/GenBank/DDBJ databases">
        <authorList>
            <person name="Weinstock G."/>
            <person name="Sodergren E."/>
            <person name="Clifton S."/>
            <person name="Fulton L."/>
            <person name="Fulton B."/>
            <person name="Courtney L."/>
            <person name="Fronick C."/>
            <person name="Harrison M."/>
            <person name="Strong C."/>
            <person name="Farmer C."/>
            <person name="Delahaunty K."/>
            <person name="Markovic C."/>
            <person name="Hall O."/>
            <person name="Minx P."/>
            <person name="Tomlinson C."/>
            <person name="Mitreva M."/>
            <person name="Nelson J."/>
            <person name="Hou S."/>
            <person name="Wollam A."/>
            <person name="Pepin K.H."/>
            <person name="Johnson M."/>
            <person name="Bhonagiri V."/>
            <person name="Nash W.E."/>
            <person name="Warren W."/>
            <person name="Chinwalla A."/>
            <person name="Mardis E.R."/>
            <person name="Wilson R.K."/>
        </authorList>
    </citation>
    <scope>NUCLEOTIDE SEQUENCE [LARGE SCALE GENOMIC DNA]</scope>
    <source>
        <strain evidence="2 3">F0254</strain>
    </source>
</reference>
<keyword evidence="1" id="KW-1133">Transmembrane helix</keyword>
<dbReference type="EMBL" id="ACVB02000010">
    <property type="protein sequence ID" value="EEX74329.1"/>
    <property type="molecule type" value="Genomic_DNA"/>
</dbReference>
<evidence type="ECO:0000313" key="3">
    <source>
        <dbReference type="Proteomes" id="UP000006233"/>
    </source>
</evidence>
<name>C9MXU9_9FUSO</name>
<comment type="caution">
    <text evidence="2">The sequence shown here is derived from an EMBL/GenBank/DDBJ whole genome shotgun (WGS) entry which is preliminary data.</text>
</comment>
<sequence length="50" mass="5957">MGFEQSNFNEYEGDSIEDIFDNFLILAIIQAIKVFLKKHKIFQMVLMKMK</sequence>
<evidence type="ECO:0000313" key="2">
    <source>
        <dbReference type="EMBL" id="EEX74329.1"/>
    </source>
</evidence>
<gene>
    <name evidence="2" type="ORF">GCWU000323_01371</name>
</gene>
<keyword evidence="1" id="KW-0472">Membrane</keyword>
<evidence type="ECO:0000256" key="1">
    <source>
        <dbReference type="SAM" id="Phobius"/>
    </source>
</evidence>
<keyword evidence="1" id="KW-0812">Transmembrane</keyword>
<dbReference type="STRING" id="634994.GCWU000323_01371"/>
<organism evidence="2 3">
    <name type="scientific">Leptotrichia hofstadii F0254</name>
    <dbReference type="NCBI Taxonomy" id="634994"/>
    <lineage>
        <taxon>Bacteria</taxon>
        <taxon>Fusobacteriati</taxon>
        <taxon>Fusobacteriota</taxon>
        <taxon>Fusobacteriia</taxon>
        <taxon>Fusobacteriales</taxon>
        <taxon>Leptotrichiaceae</taxon>
        <taxon>Leptotrichia</taxon>
    </lineage>
</organism>
<proteinExistence type="predicted"/>
<feature type="transmembrane region" description="Helical" evidence="1">
    <location>
        <begin position="19"/>
        <end position="36"/>
    </location>
</feature>
<dbReference type="AlphaFoldDB" id="C9MXU9"/>
<dbReference type="Proteomes" id="UP000006233">
    <property type="component" value="Unassembled WGS sequence"/>
</dbReference>
<protein>
    <submittedName>
        <fullName evidence="2">Uncharacterized protein</fullName>
    </submittedName>
</protein>